<dbReference type="InterPro" id="IPR050490">
    <property type="entry name" value="Bact_solute-bd_prot1"/>
</dbReference>
<dbReference type="PANTHER" id="PTHR43649">
    <property type="entry name" value="ARABINOSE-BINDING PROTEIN-RELATED"/>
    <property type="match status" value="1"/>
</dbReference>
<evidence type="ECO:0000256" key="1">
    <source>
        <dbReference type="ARBA" id="ARBA00004418"/>
    </source>
</evidence>
<comment type="subcellular location">
    <subcellularLocation>
        <location evidence="1">Periplasm</location>
    </subcellularLocation>
</comment>
<gene>
    <name evidence="6" type="ORF">ROLI_027140</name>
</gene>
<dbReference type="EMBL" id="CP143423">
    <property type="protein sequence ID" value="WVX49619.1"/>
    <property type="molecule type" value="Genomic_DNA"/>
</dbReference>
<keyword evidence="4 5" id="KW-0732">Signal</keyword>
<dbReference type="InterPro" id="IPR006059">
    <property type="entry name" value="SBP"/>
</dbReference>
<evidence type="ECO:0000256" key="4">
    <source>
        <dbReference type="ARBA" id="ARBA00022729"/>
    </source>
</evidence>
<evidence type="ECO:0000313" key="7">
    <source>
        <dbReference type="Proteomes" id="UP001318682"/>
    </source>
</evidence>
<dbReference type="Proteomes" id="UP001318682">
    <property type="component" value="Chromosome"/>
</dbReference>
<evidence type="ECO:0000256" key="3">
    <source>
        <dbReference type="ARBA" id="ARBA00022448"/>
    </source>
</evidence>
<dbReference type="PANTHER" id="PTHR43649:SF34">
    <property type="entry name" value="ABC TRANSPORTER PERIPLASMIC-BINDING PROTEIN YCJN-RELATED"/>
    <property type="match status" value="1"/>
</dbReference>
<sequence>MKLRTLMASTALAATLASGALADGHGWSLKKAAEPYAGTTVDVVFLLRPGYEAIEAMLPAFEQETGIKVNIIKHPYENALGEQVRDFVAGGDLDVALIDLVWIGSFAENEWILPLADVQAKFPETVDPDLDIDDFFPLVLNAFGGWNDTTYGLPVDNYSGLLFYNRCMLEDAGFDGPPQTWAELKDIYGPALTKDGKYAYALQSKRNETQSADSFARMIWPFGGSFLDEDFKSNLMSAESQAGLKFRQDLMQYMPDGIVAYDHAEVVNGFAQGDIAMITEWSAFYSSVVSPDTSTVADCVEIAPEPTGPAGRKPALGGFSMAVASQADEAEQAAAYLFIQWATSKANARAYLERGGVPARQSVYQEDGLEAFKFVPALVESWQEGVPEFRPRFAEWPEITEIVQEWGTKMMLGEVTTEEGAMEIGERMEAVLEEAGYYSGDKPLAQ</sequence>
<feature type="chain" id="PRO_5047511091" evidence="5">
    <location>
        <begin position="23"/>
        <end position="446"/>
    </location>
</feature>
<dbReference type="Pfam" id="PF13416">
    <property type="entry name" value="SBP_bac_8"/>
    <property type="match status" value="1"/>
</dbReference>
<comment type="similarity">
    <text evidence="2">Belongs to the bacterial solute-binding protein 1 family.</text>
</comment>
<name>A0ABZ2BU93_9RHOB</name>
<evidence type="ECO:0000256" key="5">
    <source>
        <dbReference type="SAM" id="SignalP"/>
    </source>
</evidence>
<evidence type="ECO:0000313" key="6">
    <source>
        <dbReference type="EMBL" id="WVX49619.1"/>
    </source>
</evidence>
<protein>
    <submittedName>
        <fullName evidence="6">Uncharacterized protein</fullName>
    </submittedName>
</protein>
<dbReference type="SUPFAM" id="SSF53850">
    <property type="entry name" value="Periplasmic binding protein-like II"/>
    <property type="match status" value="1"/>
</dbReference>
<accession>A0ABZ2BU93</accession>
<dbReference type="RefSeq" id="WP_187430310.1">
    <property type="nucleotide sequence ID" value="NZ_CP143423.1"/>
</dbReference>
<dbReference type="Gene3D" id="3.40.190.10">
    <property type="entry name" value="Periplasmic binding protein-like II"/>
    <property type="match status" value="2"/>
</dbReference>
<proteinExistence type="inferred from homology"/>
<reference evidence="7" key="1">
    <citation type="submission" date="2024-01" db="EMBL/GenBank/DDBJ databases">
        <title>Roseobacter fucihabitans sp. nov., isolated from the brown alga Fucus spiralis.</title>
        <authorList>
            <person name="Hahnke S."/>
            <person name="Berger M."/>
            <person name="Schlingloff A."/>
            <person name="Athale I."/>
            <person name="Neumann-Schaal M."/>
            <person name="Adenaya A."/>
            <person name="Poehlein A."/>
            <person name="Daniel R."/>
            <person name="Pertersen J."/>
            <person name="Brinkhoff T."/>
        </authorList>
    </citation>
    <scope>NUCLEOTIDE SEQUENCE [LARGE SCALE GENOMIC DNA]</scope>
    <source>
        <strain evidence="7">B14</strain>
    </source>
</reference>
<keyword evidence="3" id="KW-0813">Transport</keyword>
<organism evidence="6 7">
    <name type="scientific">Roseobacter fucihabitans</name>
    <dbReference type="NCBI Taxonomy" id="1537242"/>
    <lineage>
        <taxon>Bacteria</taxon>
        <taxon>Pseudomonadati</taxon>
        <taxon>Pseudomonadota</taxon>
        <taxon>Alphaproteobacteria</taxon>
        <taxon>Rhodobacterales</taxon>
        <taxon>Roseobacteraceae</taxon>
        <taxon>Roseobacter</taxon>
    </lineage>
</organism>
<evidence type="ECO:0000256" key="2">
    <source>
        <dbReference type="ARBA" id="ARBA00008520"/>
    </source>
</evidence>
<dbReference type="CDD" id="cd13585">
    <property type="entry name" value="PBP2_TMBP_like"/>
    <property type="match status" value="1"/>
</dbReference>
<keyword evidence="7" id="KW-1185">Reference proteome</keyword>
<feature type="signal peptide" evidence="5">
    <location>
        <begin position="1"/>
        <end position="22"/>
    </location>
</feature>